<organism evidence="2 3">
    <name type="scientific">Neolewinella antarctica</name>
    <dbReference type="NCBI Taxonomy" id="442734"/>
    <lineage>
        <taxon>Bacteria</taxon>
        <taxon>Pseudomonadati</taxon>
        <taxon>Bacteroidota</taxon>
        <taxon>Saprospiria</taxon>
        <taxon>Saprospirales</taxon>
        <taxon>Lewinellaceae</taxon>
        <taxon>Neolewinella</taxon>
    </lineage>
</organism>
<evidence type="ECO:0000313" key="3">
    <source>
        <dbReference type="Proteomes" id="UP000770785"/>
    </source>
</evidence>
<sequence length="635" mass="72835">MLDPSDSGRPQIGDPDYDASQDRRAGPQEQREDLPDTFGIFQYRVNNPNQETSYRDSLLSGLQRYEPGRKVPFDYGTTGQLGGAAYRLRYEPTLRTGTEIGLRQFDLYQLDGERLQYYRLERPFTYLGHVRESQQEDTWTTAKFSRNFADGVNLLLDYTRLSQQGTQDQYPNQNLRNTHVATGLSIRPPNARYNGFFSFAANTYEQLQNGGIIRSTLDDGGGEVNNLQNITSRLAETRMRYSFREVMATQSLQFGGRRDTLTGKDRRAFTLQHQLKLDGRRYRVSSEQGAPVDSFFRQFPELLVDDRGARNQIEHNILSNDLTFSTFRKGSSGDRETVQRDVISVGIKHLYHRIRQDNDSTINNVLAHGQIGLRPNDNLSLVVDAQLNLIGQIGDYRISGEGILDLGRAGKLELKALNQLYAPDLVQDIFRLNGQTIYDNNFGKTLELRLEGAYTLPVVKIRAGLAYSVLTNYIYFGTDGLPVQDDGVNNIVQLSAERDLTFGKMRLDNRVLFQQADETVFRLPQLYGEHSLYYAGKWFGVLNVNLGVDIRYASGFKPYYYNSIVQQFQLQDEQETKFQYQIDPFFSLRVTRFRFFAKYIQLNTQWAPDDLLYLTAEHPYPDAAVRLGATWRLQD</sequence>
<reference evidence="2 3" key="1">
    <citation type="submission" date="2020-03" db="EMBL/GenBank/DDBJ databases">
        <title>Genomic Encyclopedia of Type Strains, Phase IV (KMG-IV): sequencing the most valuable type-strain genomes for metagenomic binning, comparative biology and taxonomic classification.</title>
        <authorList>
            <person name="Goeker M."/>
        </authorList>
    </citation>
    <scope>NUCLEOTIDE SEQUENCE [LARGE SCALE GENOMIC DNA]</scope>
    <source>
        <strain evidence="2 3">DSM 105096</strain>
    </source>
</reference>
<name>A0ABX0X6A7_9BACT</name>
<comment type="caution">
    <text evidence="2">The sequence shown here is derived from an EMBL/GenBank/DDBJ whole genome shotgun (WGS) entry which is preliminary data.</text>
</comment>
<dbReference type="EMBL" id="JAATJH010000001">
    <property type="protein sequence ID" value="NJC24553.1"/>
    <property type="molecule type" value="Genomic_DNA"/>
</dbReference>
<dbReference type="RefSeq" id="WP_168035376.1">
    <property type="nucleotide sequence ID" value="NZ_JAATJH010000001.1"/>
</dbReference>
<keyword evidence="3" id="KW-1185">Reference proteome</keyword>
<gene>
    <name evidence="2" type="ORF">GGR27_000034</name>
</gene>
<dbReference type="Proteomes" id="UP000770785">
    <property type="component" value="Unassembled WGS sequence"/>
</dbReference>
<dbReference type="InterPro" id="IPR025631">
    <property type="entry name" value="Porin_10"/>
</dbReference>
<evidence type="ECO:0000256" key="1">
    <source>
        <dbReference type="SAM" id="MobiDB-lite"/>
    </source>
</evidence>
<protein>
    <recommendedName>
        <fullName evidence="4">Porin</fullName>
    </recommendedName>
</protein>
<proteinExistence type="predicted"/>
<dbReference type="Pfam" id="PF14121">
    <property type="entry name" value="Porin_10"/>
    <property type="match status" value="1"/>
</dbReference>
<feature type="region of interest" description="Disordered" evidence="1">
    <location>
        <begin position="1"/>
        <end position="36"/>
    </location>
</feature>
<accession>A0ABX0X6A7</accession>
<evidence type="ECO:0000313" key="2">
    <source>
        <dbReference type="EMBL" id="NJC24553.1"/>
    </source>
</evidence>
<evidence type="ECO:0008006" key="4">
    <source>
        <dbReference type="Google" id="ProtNLM"/>
    </source>
</evidence>
<feature type="compositionally biased region" description="Basic and acidic residues" evidence="1">
    <location>
        <begin position="20"/>
        <end position="34"/>
    </location>
</feature>